<reference evidence="1" key="2">
    <citation type="journal article" date="2015" name="Data Brief">
        <title>Shoot transcriptome of the giant reed, Arundo donax.</title>
        <authorList>
            <person name="Barrero R.A."/>
            <person name="Guerrero F.D."/>
            <person name="Moolhuijzen P."/>
            <person name="Goolsby J.A."/>
            <person name="Tidwell J."/>
            <person name="Bellgard S.E."/>
            <person name="Bellgard M.I."/>
        </authorList>
    </citation>
    <scope>NUCLEOTIDE SEQUENCE</scope>
    <source>
        <tissue evidence="1">Shoot tissue taken approximately 20 cm above the soil surface</tissue>
    </source>
</reference>
<dbReference type="AlphaFoldDB" id="A0A0A9GM52"/>
<reference evidence="1" key="1">
    <citation type="submission" date="2014-09" db="EMBL/GenBank/DDBJ databases">
        <authorList>
            <person name="Magalhaes I.L.F."/>
            <person name="Oliveira U."/>
            <person name="Santos F.R."/>
            <person name="Vidigal T.H.D.A."/>
            <person name="Brescovit A.D."/>
            <person name="Santos A.J."/>
        </authorList>
    </citation>
    <scope>NUCLEOTIDE SEQUENCE</scope>
    <source>
        <tissue evidence="1">Shoot tissue taken approximately 20 cm above the soil surface</tissue>
    </source>
</reference>
<name>A0A0A9GM52_ARUDO</name>
<organism evidence="1">
    <name type="scientific">Arundo donax</name>
    <name type="common">Giant reed</name>
    <name type="synonym">Donax arundinaceus</name>
    <dbReference type="NCBI Taxonomy" id="35708"/>
    <lineage>
        <taxon>Eukaryota</taxon>
        <taxon>Viridiplantae</taxon>
        <taxon>Streptophyta</taxon>
        <taxon>Embryophyta</taxon>
        <taxon>Tracheophyta</taxon>
        <taxon>Spermatophyta</taxon>
        <taxon>Magnoliopsida</taxon>
        <taxon>Liliopsida</taxon>
        <taxon>Poales</taxon>
        <taxon>Poaceae</taxon>
        <taxon>PACMAD clade</taxon>
        <taxon>Arundinoideae</taxon>
        <taxon>Arundineae</taxon>
        <taxon>Arundo</taxon>
    </lineage>
</organism>
<protein>
    <submittedName>
        <fullName evidence="1">Uncharacterized protein</fullName>
    </submittedName>
</protein>
<dbReference type="EMBL" id="GBRH01176133">
    <property type="protein sequence ID" value="JAE21763.1"/>
    <property type="molecule type" value="Transcribed_RNA"/>
</dbReference>
<accession>A0A0A9GM52</accession>
<sequence>MIRGFIGTMPSSGSSPAPSLVTLSLAGVMDLAVNPMIARWALPLLLVLMMSRQ</sequence>
<evidence type="ECO:0000313" key="1">
    <source>
        <dbReference type="EMBL" id="JAE21763.1"/>
    </source>
</evidence>
<proteinExistence type="predicted"/>